<dbReference type="Pfam" id="PF01368">
    <property type="entry name" value="DHH"/>
    <property type="match status" value="1"/>
</dbReference>
<gene>
    <name evidence="2" type="ORF">NCTC10132_00343</name>
</gene>
<dbReference type="InterPro" id="IPR038763">
    <property type="entry name" value="DHH_sf"/>
</dbReference>
<protein>
    <submittedName>
        <fullName evidence="2">Putative bifunctional signaling protein/50S ribosomal protein L9</fullName>
    </submittedName>
</protein>
<accession>A0A3B0PIB0</accession>
<keyword evidence="3" id="KW-1185">Reference proteome</keyword>
<dbReference type="PANTHER" id="PTHR47618">
    <property type="entry name" value="BIFUNCTIONAL OLIGORIBONUCLEASE AND PAP PHOSPHATASE NRNA"/>
    <property type="match status" value="1"/>
</dbReference>
<dbReference type="Proteomes" id="UP000257559">
    <property type="component" value="Chromosome"/>
</dbReference>
<dbReference type="GO" id="GO:0005840">
    <property type="term" value="C:ribosome"/>
    <property type="evidence" value="ECO:0007669"/>
    <property type="project" value="UniProtKB-KW"/>
</dbReference>
<keyword evidence="2" id="KW-0687">Ribonucleoprotein</keyword>
<dbReference type="AlphaFoldDB" id="A0A3B0PIB0"/>
<evidence type="ECO:0000259" key="1">
    <source>
        <dbReference type="Pfam" id="PF01368"/>
    </source>
</evidence>
<name>A0A3B0PIB0_9BACT</name>
<dbReference type="PANTHER" id="PTHR47618:SF2">
    <property type="entry name" value="CYCLIC-DI-AMP PHOSPHODIESTERASE GDPP"/>
    <property type="match status" value="1"/>
</dbReference>
<organism evidence="2 3">
    <name type="scientific">Mycoplasmopsis edwardii</name>
    <dbReference type="NCBI Taxonomy" id="53558"/>
    <lineage>
        <taxon>Bacteria</taxon>
        <taxon>Bacillati</taxon>
        <taxon>Mycoplasmatota</taxon>
        <taxon>Mycoplasmoidales</taxon>
        <taxon>Metamycoplasmataceae</taxon>
        <taxon>Mycoplasmopsis</taxon>
    </lineage>
</organism>
<dbReference type="SUPFAM" id="SSF64182">
    <property type="entry name" value="DHH phosphoesterases"/>
    <property type="match status" value="1"/>
</dbReference>
<dbReference type="EMBL" id="LS991951">
    <property type="protein sequence ID" value="SYV96988.1"/>
    <property type="molecule type" value="Genomic_DNA"/>
</dbReference>
<proteinExistence type="predicted"/>
<dbReference type="KEGG" id="medw:NCTC10132_00343"/>
<evidence type="ECO:0000313" key="3">
    <source>
        <dbReference type="Proteomes" id="UP000257559"/>
    </source>
</evidence>
<keyword evidence="2" id="KW-0689">Ribosomal protein</keyword>
<feature type="domain" description="DDH" evidence="1">
    <location>
        <begin position="1"/>
        <end position="150"/>
    </location>
</feature>
<evidence type="ECO:0000313" key="2">
    <source>
        <dbReference type="EMBL" id="SYV96988.1"/>
    </source>
</evidence>
<sequence length="171" mass="19253">MDAIGAAYGIYEIAKNFNKDVHIVLDTFDNTVKSLFKDTKDSFATESASVFVKSNYALKHTTHKTLVVFVDIADPNRTDNPNAIDDVHRENIFVFDHHRLARSIEFAPKTNCYVETSSSSASEIVTEIISFLEYKVLISKTCAQLLLNGIYLDTIQFSKSVTPRTYEAASW</sequence>
<reference evidence="3" key="1">
    <citation type="submission" date="2018-06" db="EMBL/GenBank/DDBJ databases">
        <authorList>
            <consortium name="Pathogen Informatics"/>
        </authorList>
    </citation>
    <scope>NUCLEOTIDE SEQUENCE [LARGE SCALE GENOMIC DNA]</scope>
    <source>
        <strain evidence="3">NCTC10132</strain>
    </source>
</reference>
<dbReference type="InterPro" id="IPR001667">
    <property type="entry name" value="DDH_dom"/>
</dbReference>
<feature type="non-terminal residue" evidence="2">
    <location>
        <position position="171"/>
    </location>
</feature>
<dbReference type="Gene3D" id="3.90.1640.10">
    <property type="entry name" value="inorganic pyrophosphatase (n-terminal core)"/>
    <property type="match status" value="1"/>
</dbReference>
<dbReference type="InterPro" id="IPR051319">
    <property type="entry name" value="Oligoribo/pAp-PDE_c-di-AMP_PDE"/>
</dbReference>